<evidence type="ECO:0000256" key="1">
    <source>
        <dbReference type="SAM" id="MobiDB-lite"/>
    </source>
</evidence>
<feature type="region of interest" description="Disordered" evidence="1">
    <location>
        <begin position="1"/>
        <end position="50"/>
    </location>
</feature>
<evidence type="ECO:0000313" key="2">
    <source>
        <dbReference type="EMBL" id="AKH48469.1"/>
    </source>
</evidence>
<protein>
    <submittedName>
        <fullName evidence="2">Uncharacterized protein</fullName>
    </submittedName>
</protein>
<proteinExistence type="predicted"/>
<reference evidence="2" key="1">
    <citation type="journal article" date="2015" name="Front. Microbiol.">
        <title>Combining genomic sequencing methods to explore viral diversity and reveal potential virus-host interactions.</title>
        <authorList>
            <person name="Chow C.E."/>
            <person name="Winget D.M."/>
            <person name="White R.A.III."/>
            <person name="Hallam S.J."/>
            <person name="Suttle C.A."/>
        </authorList>
    </citation>
    <scope>NUCLEOTIDE SEQUENCE</scope>
    <source>
        <strain evidence="2">Oxic1_8</strain>
    </source>
</reference>
<name>A0A0F7L7C9_9VIRU</name>
<dbReference type="EMBL" id="KR029603">
    <property type="protein sequence ID" value="AKH48469.1"/>
    <property type="molecule type" value="Genomic_DNA"/>
</dbReference>
<reference evidence="2" key="2">
    <citation type="submission" date="2015-03" db="EMBL/GenBank/DDBJ databases">
        <authorList>
            <person name="Chow C.-E.T."/>
            <person name="Winget D.M."/>
            <person name="White R.A.III."/>
            <person name="Hallam S.J."/>
            <person name="Suttle C.A."/>
        </authorList>
    </citation>
    <scope>NUCLEOTIDE SEQUENCE</scope>
    <source>
        <strain evidence="2">Oxic1_8</strain>
    </source>
</reference>
<accession>A0A0F7L7C9</accession>
<sequence>MRPQRTWPSAETVEDIGDEIRPESRSDLGRLRKRRRRGMAERSPDSIASSPRCLVGGLAASVYGVCVSHWLQVARSPHDHLVVDHARPDRLASLKNQ</sequence>
<organism evidence="2">
    <name type="scientific">uncultured marine virus</name>
    <dbReference type="NCBI Taxonomy" id="186617"/>
    <lineage>
        <taxon>Viruses</taxon>
        <taxon>environmental samples</taxon>
    </lineage>
</organism>
<feature type="compositionally biased region" description="Basic and acidic residues" evidence="1">
    <location>
        <begin position="18"/>
        <end position="30"/>
    </location>
</feature>